<organism evidence="3 4">
    <name type="scientific">Talaromyces islandicus</name>
    <name type="common">Penicillium islandicum</name>
    <dbReference type="NCBI Taxonomy" id="28573"/>
    <lineage>
        <taxon>Eukaryota</taxon>
        <taxon>Fungi</taxon>
        <taxon>Dikarya</taxon>
        <taxon>Ascomycota</taxon>
        <taxon>Pezizomycotina</taxon>
        <taxon>Eurotiomycetes</taxon>
        <taxon>Eurotiomycetidae</taxon>
        <taxon>Eurotiales</taxon>
        <taxon>Trichocomaceae</taxon>
        <taxon>Talaromyces</taxon>
        <taxon>Talaromyces sect. Islandici</taxon>
    </lineage>
</organism>
<evidence type="ECO:0000313" key="3">
    <source>
        <dbReference type="EMBL" id="CRG92871.1"/>
    </source>
</evidence>
<dbReference type="SMART" id="SM00248">
    <property type="entry name" value="ANK"/>
    <property type="match status" value="3"/>
</dbReference>
<protein>
    <submittedName>
        <fullName evidence="3">Uncharacterized protein</fullName>
    </submittedName>
</protein>
<dbReference type="Proteomes" id="UP000054383">
    <property type="component" value="Unassembled WGS sequence"/>
</dbReference>
<sequence length="338" mass="38956">MSYFEKLPLELLFLITKNLGPFELFSLLSVYPQLGSYHDHRWPYESNQDRIVALIYGICAGRLDLIEQIPELHYLLKRFDWYALYVANPDSDGLLGSNGNEAESFANIHFRGYINPLILAIKQRSNYSREALEIVQFLLDNGAEPDIPDNFRRRYPIYIATENQDTDTVSLLLQRQATPNIITFEQSYSFFGPEPKVFPGDQECSALDIAVKQNHSELVKLLLDHGSILMSRPFHFPGLRCRERSLQSMKVLNTLIIREAYRMTDQAVLKVFRWMLPNTNLPIRRSPRVHKHKSSRVLTDSAAAALVACIKSQNPESLQHQWDLYYKPPEVISEAQPS</sequence>
<dbReference type="InterPro" id="IPR002110">
    <property type="entry name" value="Ankyrin_rpt"/>
</dbReference>
<accession>A0A0U1MCM9</accession>
<dbReference type="PANTHER" id="PTHR24124">
    <property type="entry name" value="ANKYRIN REPEAT FAMILY A"/>
    <property type="match status" value="1"/>
</dbReference>
<evidence type="ECO:0000256" key="2">
    <source>
        <dbReference type="ARBA" id="ARBA00023043"/>
    </source>
</evidence>
<keyword evidence="1" id="KW-0677">Repeat</keyword>
<dbReference type="GO" id="GO:0010468">
    <property type="term" value="P:regulation of gene expression"/>
    <property type="evidence" value="ECO:0007669"/>
    <property type="project" value="TreeGrafter"/>
</dbReference>
<evidence type="ECO:0000313" key="4">
    <source>
        <dbReference type="Proteomes" id="UP000054383"/>
    </source>
</evidence>
<evidence type="ECO:0000256" key="1">
    <source>
        <dbReference type="ARBA" id="ARBA00022737"/>
    </source>
</evidence>
<dbReference type="SUPFAM" id="SSF48403">
    <property type="entry name" value="Ankyrin repeat"/>
    <property type="match status" value="1"/>
</dbReference>
<gene>
    <name evidence="3" type="ORF">PISL3812_09945</name>
</gene>
<keyword evidence="2" id="KW-0040">ANK repeat</keyword>
<dbReference type="GO" id="GO:0005634">
    <property type="term" value="C:nucleus"/>
    <property type="evidence" value="ECO:0007669"/>
    <property type="project" value="TreeGrafter"/>
</dbReference>
<dbReference type="PANTHER" id="PTHR24124:SF14">
    <property type="entry name" value="CHROMOSOME UNDETERMINED SCAFFOLD_25, WHOLE GENOME SHOTGUN SEQUENCE"/>
    <property type="match status" value="1"/>
</dbReference>
<keyword evidence="4" id="KW-1185">Reference proteome</keyword>
<dbReference type="InterPro" id="IPR036770">
    <property type="entry name" value="Ankyrin_rpt-contain_sf"/>
</dbReference>
<dbReference type="Pfam" id="PF12796">
    <property type="entry name" value="Ank_2"/>
    <property type="match status" value="1"/>
</dbReference>
<proteinExistence type="predicted"/>
<dbReference type="Gene3D" id="1.25.40.20">
    <property type="entry name" value="Ankyrin repeat-containing domain"/>
    <property type="match status" value="1"/>
</dbReference>
<dbReference type="AlphaFoldDB" id="A0A0U1MCM9"/>
<reference evidence="3 4" key="1">
    <citation type="submission" date="2015-04" db="EMBL/GenBank/DDBJ databases">
        <authorList>
            <person name="Syromyatnikov M.Y."/>
            <person name="Popov V.N."/>
        </authorList>
    </citation>
    <scope>NUCLEOTIDE SEQUENCE [LARGE SCALE GENOMIC DNA]</scope>
    <source>
        <strain evidence="3">WF-38-12</strain>
    </source>
</reference>
<dbReference type="OrthoDB" id="20872at2759"/>
<dbReference type="EMBL" id="CVMT01000024">
    <property type="protein sequence ID" value="CRG92871.1"/>
    <property type="molecule type" value="Genomic_DNA"/>
</dbReference>
<name>A0A0U1MCM9_TALIS</name>